<organism evidence="2 3">
    <name type="scientific">Sandaracinobacter neustonicus</name>
    <dbReference type="NCBI Taxonomy" id="1715348"/>
    <lineage>
        <taxon>Bacteria</taxon>
        <taxon>Pseudomonadati</taxon>
        <taxon>Pseudomonadota</taxon>
        <taxon>Alphaproteobacteria</taxon>
        <taxon>Sphingomonadales</taxon>
        <taxon>Sphingosinicellaceae</taxon>
        <taxon>Sandaracinobacter</taxon>
    </lineage>
</organism>
<evidence type="ECO:0000313" key="2">
    <source>
        <dbReference type="EMBL" id="TPE58625.1"/>
    </source>
</evidence>
<accession>A0A501XDF9</accession>
<gene>
    <name evidence="2" type="ORF">FJQ54_16355</name>
</gene>
<dbReference type="RefSeq" id="WP_140929477.1">
    <property type="nucleotide sequence ID" value="NZ_VFSU01000034.1"/>
</dbReference>
<sequence>MGNGGAAGAGAGLTLDRRRLLAGFGAAAVAAAAGPVAGRAAPYPALQALINAYVAEGLVPGAVVGVIKPGAFAPVWMTAGRTEFDGGAPVSPAQSLWRVFSMTKLVTGIAVMQQVAAGKLSIDTPVADIMPEFREMRVLLDPAKGLDSRPAKTVMRVRHLITHTAGFSYAFNGATPLDKEYRRQGLQPMSNGALSSATEAPVPALTEYMARLATIPLLSDPGTNYFYSIGLDVAGGLLERLTGKTLDGIFAEQLFEPLGMRDTGFWVTPAQQKRLAGLYTWRNAKWELLPKPTLIDGPGKTDWDRKPVMLSGGAGLISSASDFARFMQMMLNLGQFGGRQLLPPGVARLAMSNLMEPGVFFDTTQGFGAGGRSMLFETTAREPGKYPVGTWGWGGAASTLCHVDPIRQQAVVLMLQSLGNENGPKEERLNKALGADTGGVG</sequence>
<dbReference type="EMBL" id="VFSU01000034">
    <property type="protein sequence ID" value="TPE58625.1"/>
    <property type="molecule type" value="Genomic_DNA"/>
</dbReference>
<dbReference type="InterPro" id="IPR006311">
    <property type="entry name" value="TAT_signal"/>
</dbReference>
<dbReference type="InterPro" id="IPR001466">
    <property type="entry name" value="Beta-lactam-related"/>
</dbReference>
<comment type="caution">
    <text evidence="2">The sequence shown here is derived from an EMBL/GenBank/DDBJ whole genome shotgun (WGS) entry which is preliminary data.</text>
</comment>
<feature type="domain" description="Beta-lactamase-related" evidence="1">
    <location>
        <begin position="46"/>
        <end position="430"/>
    </location>
</feature>
<dbReference type="Gene3D" id="3.40.710.10">
    <property type="entry name" value="DD-peptidase/beta-lactamase superfamily"/>
    <property type="match status" value="1"/>
</dbReference>
<reference evidence="2 3" key="1">
    <citation type="submission" date="2019-06" db="EMBL/GenBank/DDBJ databases">
        <authorList>
            <person name="Lee I."/>
            <person name="Jang G.I."/>
            <person name="Hwang C.Y."/>
        </authorList>
    </citation>
    <scope>NUCLEOTIDE SEQUENCE [LARGE SCALE GENOMIC DNA]</scope>
    <source>
        <strain evidence="2 3">PAMC 28131</strain>
    </source>
</reference>
<name>A0A501XDF9_9SPHN</name>
<dbReference type="Pfam" id="PF00144">
    <property type="entry name" value="Beta-lactamase"/>
    <property type="match status" value="1"/>
</dbReference>
<proteinExistence type="predicted"/>
<dbReference type="PROSITE" id="PS51318">
    <property type="entry name" value="TAT"/>
    <property type="match status" value="1"/>
</dbReference>
<dbReference type="Proteomes" id="UP000319897">
    <property type="component" value="Unassembled WGS sequence"/>
</dbReference>
<dbReference type="AlphaFoldDB" id="A0A501XDF9"/>
<dbReference type="OrthoDB" id="9808046at2"/>
<keyword evidence="3" id="KW-1185">Reference proteome</keyword>
<dbReference type="PANTHER" id="PTHR43283">
    <property type="entry name" value="BETA-LACTAMASE-RELATED"/>
    <property type="match status" value="1"/>
</dbReference>
<protein>
    <submittedName>
        <fullName evidence="2">Beta-lactamase family protein</fullName>
    </submittedName>
</protein>
<dbReference type="PANTHER" id="PTHR43283:SF3">
    <property type="entry name" value="BETA-LACTAMASE FAMILY PROTEIN (AFU_ORTHOLOGUE AFUA_5G07500)"/>
    <property type="match status" value="1"/>
</dbReference>
<dbReference type="InterPro" id="IPR050789">
    <property type="entry name" value="Diverse_Enzym_Activities"/>
</dbReference>
<dbReference type="SUPFAM" id="SSF56601">
    <property type="entry name" value="beta-lactamase/transpeptidase-like"/>
    <property type="match status" value="1"/>
</dbReference>
<evidence type="ECO:0000313" key="3">
    <source>
        <dbReference type="Proteomes" id="UP000319897"/>
    </source>
</evidence>
<evidence type="ECO:0000259" key="1">
    <source>
        <dbReference type="Pfam" id="PF00144"/>
    </source>
</evidence>
<dbReference type="InterPro" id="IPR012338">
    <property type="entry name" value="Beta-lactam/transpept-like"/>
</dbReference>